<reference evidence="1 2" key="1">
    <citation type="journal article" date="2016" name="Environ. Microbiol.">
        <title>Genomic diversification of marine cyanophages into stable ecotypes.</title>
        <authorList>
            <person name="Marston M.F."/>
            <person name="Martiny J.B."/>
        </authorList>
    </citation>
    <scope>NUCLEOTIDE SEQUENCE [LARGE SCALE GENOMIC DNA]</scope>
    <source>
        <strain evidence="1">W1_08_0910</strain>
    </source>
</reference>
<sequence>MLFKGPNGSTCSTLSGPQIIALSNTDEFIENTKIVAEKTGSMDLWREMFGDDDDGIGQDSAFMDDNFGG</sequence>
<protein>
    <submittedName>
        <fullName evidence="1">Uncharacterized protein</fullName>
    </submittedName>
</protein>
<dbReference type="Proteomes" id="UP000225425">
    <property type="component" value="Segment"/>
</dbReference>
<evidence type="ECO:0000313" key="1">
    <source>
        <dbReference type="EMBL" id="AOO18554.1"/>
    </source>
</evidence>
<name>A0A1D7SXX6_9CAUD</name>
<evidence type="ECO:0000313" key="2">
    <source>
        <dbReference type="Proteomes" id="UP000225425"/>
    </source>
</evidence>
<accession>A0A1D7SXX6</accession>
<organism evidence="1 2">
    <name type="scientific">Cyanophage S-RIM12 isolate W1_08_0910</name>
    <dbReference type="NCBI Taxonomy" id="2790660"/>
    <lineage>
        <taxon>Viruses</taxon>
        <taxon>Duplodnaviria</taxon>
        <taxon>Heunggongvirae</taxon>
        <taxon>Uroviricota</taxon>
        <taxon>Caudoviricetes</taxon>
        <taxon>Pantevenvirales</taxon>
        <taxon>Kyanoviridae</taxon>
        <taxon>Brizovirus</taxon>
        <taxon>Synechococcus virus SRIM12-08</taxon>
    </lineage>
</organism>
<proteinExistence type="predicted"/>
<dbReference type="EMBL" id="KX349323">
    <property type="protein sequence ID" value="AOO18554.1"/>
    <property type="molecule type" value="Genomic_DNA"/>
</dbReference>
<gene>
    <name evidence="1" type="ORF">W1080910_063</name>
</gene>